<dbReference type="Proteomes" id="UP001378960">
    <property type="component" value="Unassembled WGS sequence"/>
</dbReference>
<dbReference type="GO" id="GO:0032040">
    <property type="term" value="C:small-subunit processome"/>
    <property type="evidence" value="ECO:0007669"/>
    <property type="project" value="TreeGrafter"/>
</dbReference>
<dbReference type="Gene3D" id="1.25.10.10">
    <property type="entry name" value="Leucine-rich Repeat Variant"/>
    <property type="match status" value="2"/>
</dbReference>
<evidence type="ECO:0000256" key="4">
    <source>
        <dbReference type="ARBA" id="ARBA00022517"/>
    </source>
</evidence>
<accession>A0AAV5R0F1</accession>
<feature type="repeat" description="HEAT" evidence="8">
    <location>
        <begin position="1737"/>
        <end position="1775"/>
    </location>
</feature>
<name>A0AAV5R0F1_PICKL</name>
<keyword evidence="13" id="KW-1185">Reference proteome</keyword>
<dbReference type="GO" id="GO:0045943">
    <property type="term" value="P:positive regulation of transcription by RNA polymerase I"/>
    <property type="evidence" value="ECO:0007669"/>
    <property type="project" value="TreeGrafter"/>
</dbReference>
<dbReference type="InterPro" id="IPR040191">
    <property type="entry name" value="UTP10"/>
</dbReference>
<evidence type="ECO:0000256" key="9">
    <source>
        <dbReference type="RuleBase" id="RU367065"/>
    </source>
</evidence>
<comment type="subcellular location">
    <subcellularLocation>
        <location evidence="1 9">Nucleus</location>
        <location evidence="1 9">Nucleolus</location>
    </subcellularLocation>
</comment>
<comment type="subunit">
    <text evidence="9">Component of the ribosomal small subunit (SSU) processome.</text>
</comment>
<dbReference type="GO" id="GO:0000462">
    <property type="term" value="P:maturation of SSU-rRNA from tricistronic rRNA transcript (SSU-rRNA, 5.8S rRNA, LSU-rRNA)"/>
    <property type="evidence" value="ECO:0007669"/>
    <property type="project" value="TreeGrafter"/>
</dbReference>
<protein>
    <recommendedName>
        <fullName evidence="3 9">U3 small nucleolar RNA-associated protein 10</fullName>
    </recommendedName>
</protein>
<comment type="function">
    <text evidence="9">Involved in nucleolar processing of pre-18S ribosomal RNA.</text>
</comment>
<reference evidence="12 13" key="1">
    <citation type="journal article" date="2023" name="Elife">
        <title>Identification of key yeast species and microbe-microbe interactions impacting larval growth of Drosophila in the wild.</title>
        <authorList>
            <person name="Mure A."/>
            <person name="Sugiura Y."/>
            <person name="Maeda R."/>
            <person name="Honda K."/>
            <person name="Sakurai N."/>
            <person name="Takahashi Y."/>
            <person name="Watada M."/>
            <person name="Katoh T."/>
            <person name="Gotoh A."/>
            <person name="Gotoh Y."/>
            <person name="Taniguchi I."/>
            <person name="Nakamura K."/>
            <person name="Hayashi T."/>
            <person name="Katayama T."/>
            <person name="Uemura T."/>
            <person name="Hattori Y."/>
        </authorList>
    </citation>
    <scope>NUCLEOTIDE SEQUENCE [LARGE SCALE GENOMIC DNA]</scope>
    <source>
        <strain evidence="12 13">PK-24</strain>
    </source>
</reference>
<dbReference type="GO" id="GO:0030686">
    <property type="term" value="C:90S preribosome"/>
    <property type="evidence" value="ECO:0007669"/>
    <property type="project" value="TreeGrafter"/>
</dbReference>
<organism evidence="12 13">
    <name type="scientific">Pichia kluyveri</name>
    <name type="common">Yeast</name>
    <dbReference type="NCBI Taxonomy" id="36015"/>
    <lineage>
        <taxon>Eukaryota</taxon>
        <taxon>Fungi</taxon>
        <taxon>Dikarya</taxon>
        <taxon>Ascomycota</taxon>
        <taxon>Saccharomycotina</taxon>
        <taxon>Pichiomycetes</taxon>
        <taxon>Pichiales</taxon>
        <taxon>Pichiaceae</taxon>
        <taxon>Pichia</taxon>
    </lineage>
</organism>
<evidence type="ECO:0000256" key="8">
    <source>
        <dbReference type="PROSITE-ProRule" id="PRU00103"/>
    </source>
</evidence>
<evidence type="ECO:0000256" key="3">
    <source>
        <dbReference type="ARBA" id="ARBA00015399"/>
    </source>
</evidence>
<feature type="region of interest" description="Disordered" evidence="10">
    <location>
        <begin position="832"/>
        <end position="856"/>
    </location>
</feature>
<evidence type="ECO:0000256" key="5">
    <source>
        <dbReference type="ARBA" id="ARBA00022552"/>
    </source>
</evidence>
<evidence type="ECO:0000256" key="1">
    <source>
        <dbReference type="ARBA" id="ARBA00004604"/>
    </source>
</evidence>
<evidence type="ECO:0000313" key="12">
    <source>
        <dbReference type="EMBL" id="GMM45033.1"/>
    </source>
</evidence>
<feature type="domain" description="BP28 C-terminal" evidence="11">
    <location>
        <begin position="1495"/>
        <end position="1641"/>
    </location>
</feature>
<dbReference type="Pfam" id="PF08146">
    <property type="entry name" value="BP28CT"/>
    <property type="match status" value="1"/>
</dbReference>
<dbReference type="InterPro" id="IPR012954">
    <property type="entry name" value="BP28_C_dom"/>
</dbReference>
<dbReference type="InterPro" id="IPR016024">
    <property type="entry name" value="ARM-type_fold"/>
</dbReference>
<dbReference type="Pfam" id="PF23243">
    <property type="entry name" value="HEAT_HEATR1"/>
    <property type="match status" value="1"/>
</dbReference>
<gene>
    <name evidence="12" type="ORF">DAPK24_016080</name>
</gene>
<keyword evidence="6 9" id="KW-0539">Nucleus</keyword>
<dbReference type="InterPro" id="IPR021133">
    <property type="entry name" value="HEAT_type_2"/>
</dbReference>
<dbReference type="SMART" id="SM01036">
    <property type="entry name" value="BP28CT"/>
    <property type="match status" value="1"/>
</dbReference>
<keyword evidence="4 9" id="KW-0690">Ribosome biogenesis</keyword>
<dbReference type="PROSITE" id="PS50077">
    <property type="entry name" value="HEAT_REPEAT"/>
    <property type="match status" value="1"/>
</dbReference>
<dbReference type="SUPFAM" id="SSF48371">
    <property type="entry name" value="ARM repeat"/>
    <property type="match status" value="1"/>
</dbReference>
<dbReference type="PANTHER" id="PTHR13457:SF1">
    <property type="entry name" value="HEAT REPEAT-CONTAINING PROTEIN 1"/>
    <property type="match status" value="1"/>
</dbReference>
<comment type="caution">
    <text evidence="12">The sequence shown here is derived from an EMBL/GenBank/DDBJ whole genome shotgun (WGS) entry which is preliminary data.</text>
</comment>
<keyword evidence="7 9" id="KW-0687">Ribonucleoprotein</keyword>
<proteinExistence type="inferred from homology"/>
<evidence type="ECO:0000313" key="13">
    <source>
        <dbReference type="Proteomes" id="UP001378960"/>
    </source>
</evidence>
<evidence type="ECO:0000256" key="10">
    <source>
        <dbReference type="SAM" id="MobiDB-lite"/>
    </source>
</evidence>
<dbReference type="InterPro" id="IPR056473">
    <property type="entry name" value="HEAT_Utp10/HEAT1"/>
</dbReference>
<evidence type="ECO:0000256" key="2">
    <source>
        <dbReference type="ARBA" id="ARBA00010559"/>
    </source>
</evidence>
<dbReference type="GO" id="GO:0034455">
    <property type="term" value="C:t-UTP complex"/>
    <property type="evidence" value="ECO:0007669"/>
    <property type="project" value="TreeGrafter"/>
</dbReference>
<dbReference type="GO" id="GO:0030515">
    <property type="term" value="F:snoRNA binding"/>
    <property type="evidence" value="ECO:0007669"/>
    <property type="project" value="TreeGrafter"/>
</dbReference>
<evidence type="ECO:0000256" key="6">
    <source>
        <dbReference type="ARBA" id="ARBA00023242"/>
    </source>
</evidence>
<dbReference type="InterPro" id="IPR011989">
    <property type="entry name" value="ARM-like"/>
</dbReference>
<sequence length="1777" mass="199969">MTSLADQLAGIAERTKAVTLDRKKRSKIHSISFLHDPIFAATEDFESIYYDSLEAFERLQQLDKRFSKFKHTIFSLTSIQIDRQVQSKEENDNLDKSINQFLSLLAPYWHLAISVKAAEWPLRRFQMNIYNAEYLILSTLPYFDQQVFLRIMYVISDLPKLFSWAVNFKKSNKNPSKNSIIKVFTEIEFYNLYSQFIQSEVRNKTIFNKCLMFYTSMTIASLAALSSTTSEKLKNIVPHALEAVSTLLVSANDDCKLSAYTILIVISAAVPLNRSIVFASIQTVLSSASEKTLVSAFSCTVKLIQSVQDKGLEPLTKQILNSFPLNIYNDSVPYSKVLSSSNNIGKFTTVYLRSLIAYDIDIDSSIVDFIKKNEVNFTENQIILLLSDLVKAIIKKSKASYVQLLKFTIETNKELFLSTLESLNTTLSDLEVIAQSKLIDDTILDDGNDDDEIVAIDEEIDLTKLDEELSESYKQNENITVASFLSDETETTETFLSLQGLYLKSILNKSTDFFLSTCLKNIDVRISFLLRIATSDAPVKSRFLSISNLTNAFKELDSEVFVGSVVPIVITLLIDDNQSIRRKANELIEVLYSVSKDNTSPKSILLSDVIYGNNSDKIALISPKDTVSLLETLNNMASNFLVDNTALFNCLESLLSNKKLGKLYLAFFASHALYVNIPSIKMDLVKISIYNANHVKGAAAPSILFEEFISSYIQERPQWATKCTQTGCDLSAFESTVISLVSAKEKNDSAITFLEGALVSPYESLSLLAKNRIIEIISTLKFDHQTKIINFILEEYLSDNFVNYDPVEVLESINMTDAIFIELLKNCTLNTTTQPNPSNLPKRRRRSSQTTRQAMKDDEISDIASSHLKKVTMLIEVTDFFSRKPDFEPSFELLKIIFIILDDLETLGKDGKLPILYAQETIASCLKNIIEKLKDSNTPLKDPSIIRADVIVSAIRASDSPQVQNKLLLVIAALASLSPELVLHSVMPIFTFMGAHTIRQDDEFSGHVVEQTITCVVPALANAAQYGKIDEIEFLLASFVSAFIHVPRHRRVRLFTSLAKTLGSELSIHLILFLCGQQYVNAYMKHKMGDCSALVDFATMFLQVFSAKEELDAAKKFLDLWKCIPDKPVEKDSQVYKDLSSRVIFGPSIVSMNKGALYNLRKGLISFIRHALTDSKSTNSIPKLRLKIASQILQDRNTEDLLASFSEIVKYLLEVIDISNSNSEDAEIINKFYRLLGDVLSLLPIEYYSKSVDEILKSSDTSLKTMKNLISLTASKFSLEHTENPYAFESLTLLMPTLLDKIQSKVDVELSQACLDTMATLFHRFAENIEPAKLIKFLSVIIGDCGLTNDESPELTISSINCITSIVVIVGVKMIGLFPKIVPPVFEIFNKCAESNQESSRLIQVSIVVFFSALIKKIPNFLTPNIKDILKVLLRARAVSDSVRSNVFDIIVEYVDAKIVLSSLCSLWEFTSTLDATALGLFIGSMQNTVENMTKSAAVSESTLFFKFLTNSLEYRAVSKFDKNTIGRVESMIHSCAIAYVMKLNDKTFRPLLGMVVRWAFDGEGVLTDISEVERLESFYKFFNKLQENLRSIVTTYYSYILDSTVALLEKFSTGELENISLRRLVIMSLTSSFKYDQTEYWQVSSRFSSISKALTAQLTNIEFPIGKFLVKSLCALAQDISSSDDHNKELNDLIVSHMRVIGDREPLAREKYWSIKALTTIYKRIGETWLSLLPQLVPIVAELLEDDDDDVQKEVREGLAKIMEELMGESLEHLLA</sequence>
<dbReference type="EMBL" id="BTGB01000001">
    <property type="protein sequence ID" value="GMM45033.1"/>
    <property type="molecule type" value="Genomic_DNA"/>
</dbReference>
<dbReference type="InterPro" id="IPR022125">
    <property type="entry name" value="U3snoRNP10_N"/>
</dbReference>
<dbReference type="Pfam" id="PF12397">
    <property type="entry name" value="U3snoRNP10"/>
    <property type="match status" value="1"/>
</dbReference>
<dbReference type="PANTHER" id="PTHR13457">
    <property type="entry name" value="BAP28"/>
    <property type="match status" value="1"/>
</dbReference>
<comment type="similarity">
    <text evidence="2 9">Belongs to the HEATR1/UTP10 family.</text>
</comment>
<evidence type="ECO:0000256" key="7">
    <source>
        <dbReference type="ARBA" id="ARBA00023274"/>
    </source>
</evidence>
<keyword evidence="5 9" id="KW-0698">rRNA processing</keyword>
<evidence type="ECO:0000259" key="11">
    <source>
        <dbReference type="SMART" id="SM01036"/>
    </source>
</evidence>